<sequence>MPTYHEILTTDLSTLTTAATRWDGMATELGKQETAYQKDVHGITLRPTWVGESQQTANARFGIRLTQFRNAQTEAKAIASLLRDAHTQFVDLRKKLESARDDAIAKGMKVSDQGVVSFDTEKLSQGARMAYVHDPSYQDSISEDVASWQARIDQCVKDVDDADKGVEVAFTAVVKGPETGFGQVPDFNGKAQGDIEKYEADEGKDIAQRVNSGDASAADYKELQRLFHDNSGDKAFSQTLLDELGAKGTLQLSNTLDGLAYHDDKQHSGQYLDIQKGLATTLATATQDPHSSFYQKFRADMRKAGTEQFKVDGLSPIPDEKVRGYQSLVTLMQQGDGYNGQFLEDTADDIRHAEESYVSKGDNPGESIWGLRDKFSGKDRGWFANDPLDGVLGIMSHDPKTSTDYLDPAHNDNLQYLLHGRDWDTVVDHYATPPGGTTVGIPVMAEDGDVRKGFGAALEAATTGQAPGGYHPIGEHSEPQARILQQTINTLYTDKHAQDLPTNLVQPLAHIMTSYTADTHETYAESSSKYDIDWDSSGSVWSDKDGAHMAVGHQRLAAVMRGIANDPEAFGHLYGAEQQYSHHVLDTIPPDAGDKTIRDRIVESSRAIGAYDGVRSDIIYDERFKKTQWAADFNHGLGTSLSTALMFNPVKDLSPVGDLSQKALDVWAYESNKEHVAEANLAATEQNAKTYDAGQHDVEKLVRSWADSRGHAVDSDWTKYYVHAGQDDYAHGRDRTLSTLRADR</sequence>
<accession>A0ABP5YPX3</accession>
<keyword evidence="2" id="KW-1185">Reference proteome</keyword>
<name>A0ABP5YPX3_9ACTN</name>
<dbReference type="Proteomes" id="UP001501721">
    <property type="component" value="Unassembled WGS sequence"/>
</dbReference>
<gene>
    <name evidence="1" type="ORF">GCM10010422_30090</name>
</gene>
<dbReference type="EMBL" id="BAAATL010000013">
    <property type="protein sequence ID" value="GAA2483113.1"/>
    <property type="molecule type" value="Genomic_DNA"/>
</dbReference>
<evidence type="ECO:0000313" key="1">
    <source>
        <dbReference type="EMBL" id="GAA2483113.1"/>
    </source>
</evidence>
<evidence type="ECO:0008006" key="3">
    <source>
        <dbReference type="Google" id="ProtNLM"/>
    </source>
</evidence>
<comment type="caution">
    <text evidence="1">The sequence shown here is derived from an EMBL/GenBank/DDBJ whole genome shotgun (WGS) entry which is preliminary data.</text>
</comment>
<evidence type="ECO:0000313" key="2">
    <source>
        <dbReference type="Proteomes" id="UP001501721"/>
    </source>
</evidence>
<dbReference type="RefSeq" id="WP_232987971.1">
    <property type="nucleotide sequence ID" value="NZ_BAAATL010000013.1"/>
</dbReference>
<proteinExistence type="predicted"/>
<protein>
    <recommendedName>
        <fullName evidence="3">AG2 protein</fullName>
    </recommendedName>
</protein>
<organism evidence="1 2">
    <name type="scientific">Streptomyces graminearus</name>
    <dbReference type="NCBI Taxonomy" id="284030"/>
    <lineage>
        <taxon>Bacteria</taxon>
        <taxon>Bacillati</taxon>
        <taxon>Actinomycetota</taxon>
        <taxon>Actinomycetes</taxon>
        <taxon>Kitasatosporales</taxon>
        <taxon>Streptomycetaceae</taxon>
        <taxon>Streptomyces</taxon>
    </lineage>
</organism>
<reference evidence="2" key="1">
    <citation type="journal article" date="2019" name="Int. J. Syst. Evol. Microbiol.">
        <title>The Global Catalogue of Microorganisms (GCM) 10K type strain sequencing project: providing services to taxonomists for standard genome sequencing and annotation.</title>
        <authorList>
            <consortium name="The Broad Institute Genomics Platform"/>
            <consortium name="The Broad Institute Genome Sequencing Center for Infectious Disease"/>
            <person name="Wu L."/>
            <person name="Ma J."/>
        </authorList>
    </citation>
    <scope>NUCLEOTIDE SEQUENCE [LARGE SCALE GENOMIC DNA]</scope>
    <source>
        <strain evidence="2">JCM 6923</strain>
    </source>
</reference>